<name>V7AQK0_PHAVU</name>
<dbReference type="PhylomeDB" id="V7AQK0"/>
<dbReference type="SMR" id="V7AQK0"/>
<dbReference type="InterPro" id="IPR001623">
    <property type="entry name" value="DnaJ_domain"/>
</dbReference>
<keyword evidence="3" id="KW-1185">Reference proteome</keyword>
<evidence type="ECO:0000313" key="2">
    <source>
        <dbReference type="EMBL" id="ESW07834.1"/>
    </source>
</evidence>
<organism evidence="2 3">
    <name type="scientific">Phaseolus vulgaris</name>
    <name type="common">Kidney bean</name>
    <name type="synonym">French bean</name>
    <dbReference type="NCBI Taxonomy" id="3885"/>
    <lineage>
        <taxon>Eukaryota</taxon>
        <taxon>Viridiplantae</taxon>
        <taxon>Streptophyta</taxon>
        <taxon>Embryophyta</taxon>
        <taxon>Tracheophyta</taxon>
        <taxon>Spermatophyta</taxon>
        <taxon>Magnoliopsida</taxon>
        <taxon>eudicotyledons</taxon>
        <taxon>Gunneridae</taxon>
        <taxon>Pentapetalae</taxon>
        <taxon>rosids</taxon>
        <taxon>fabids</taxon>
        <taxon>Fabales</taxon>
        <taxon>Fabaceae</taxon>
        <taxon>Papilionoideae</taxon>
        <taxon>50 kb inversion clade</taxon>
        <taxon>NPAAA clade</taxon>
        <taxon>indigoferoid/millettioid clade</taxon>
        <taxon>Phaseoleae</taxon>
        <taxon>Phaseolus</taxon>
    </lineage>
</organism>
<feature type="domain" description="J" evidence="1">
    <location>
        <begin position="47"/>
        <end position="120"/>
    </location>
</feature>
<dbReference type="PROSITE" id="PS50076">
    <property type="entry name" value="DNAJ_2"/>
    <property type="match status" value="1"/>
</dbReference>
<dbReference type="SMART" id="SM00271">
    <property type="entry name" value="DnaJ"/>
    <property type="match status" value="1"/>
</dbReference>
<dbReference type="Proteomes" id="UP000000226">
    <property type="component" value="Chromosome 10"/>
</dbReference>
<dbReference type="OMA" id="VMDPYQT"/>
<dbReference type="STRING" id="3885.V7AQK0"/>
<reference evidence="3" key="1">
    <citation type="journal article" date="2014" name="Nat. Genet.">
        <title>A reference genome for common bean and genome-wide analysis of dual domestications.</title>
        <authorList>
            <person name="Schmutz J."/>
            <person name="McClean P.E."/>
            <person name="Mamidi S."/>
            <person name="Wu G.A."/>
            <person name="Cannon S.B."/>
            <person name="Grimwood J."/>
            <person name="Jenkins J."/>
            <person name="Shu S."/>
            <person name="Song Q."/>
            <person name="Chavarro C."/>
            <person name="Torres-Torres M."/>
            <person name="Geffroy V."/>
            <person name="Moghaddam S.M."/>
            <person name="Gao D."/>
            <person name="Abernathy B."/>
            <person name="Barry K."/>
            <person name="Blair M."/>
            <person name="Brick M.A."/>
            <person name="Chovatia M."/>
            <person name="Gepts P."/>
            <person name="Goodstein D.M."/>
            <person name="Gonzales M."/>
            <person name="Hellsten U."/>
            <person name="Hyten D.L."/>
            <person name="Jia G."/>
            <person name="Kelly J.D."/>
            <person name="Kudrna D."/>
            <person name="Lee R."/>
            <person name="Richard M.M."/>
            <person name="Miklas P.N."/>
            <person name="Osorno J.M."/>
            <person name="Rodrigues J."/>
            <person name="Thareau V."/>
            <person name="Urrea C.A."/>
            <person name="Wang M."/>
            <person name="Yu Y."/>
            <person name="Zhang M."/>
            <person name="Wing R.A."/>
            <person name="Cregan P.B."/>
            <person name="Rokhsar D.S."/>
            <person name="Jackson S.A."/>
        </authorList>
    </citation>
    <scope>NUCLEOTIDE SEQUENCE [LARGE SCALE GENOMIC DNA]</scope>
    <source>
        <strain evidence="3">cv. G19833</strain>
    </source>
</reference>
<dbReference type="InterPro" id="IPR036869">
    <property type="entry name" value="J_dom_sf"/>
</dbReference>
<dbReference type="eggNOG" id="KOG0715">
    <property type="taxonomic scope" value="Eukaryota"/>
</dbReference>
<gene>
    <name evidence="2" type="ORF">PHAVU_010G162600g</name>
</gene>
<dbReference type="AlphaFoldDB" id="V7AQK0"/>
<dbReference type="PRINTS" id="PR00625">
    <property type="entry name" value="JDOMAIN"/>
</dbReference>
<dbReference type="Pfam" id="PF00226">
    <property type="entry name" value="DnaJ"/>
    <property type="match status" value="1"/>
</dbReference>
<protein>
    <recommendedName>
        <fullName evidence="1">J domain-containing protein</fullName>
    </recommendedName>
</protein>
<dbReference type="PANTHER" id="PTHR24074">
    <property type="entry name" value="CO-CHAPERONE PROTEIN DJLA"/>
    <property type="match status" value="1"/>
</dbReference>
<dbReference type="InterPro" id="IPR050817">
    <property type="entry name" value="DjlA_DnaK_co-chaperone"/>
</dbReference>
<sequence length="157" mass="17523">MAAATAGVVGGNASSASWMQFRGRERKHTKKNRSGVFCSYSSPSVINSYKTLRVQTGASESEVRKAFRQLALQYHPDVCRGNNCTVQFHEINQAYDTVMASLRGELNGALTYEAIYDGDTDEPVGEMNEPDCDLWEEWMGWEGAGIRDYSSFINPYN</sequence>
<evidence type="ECO:0000313" key="3">
    <source>
        <dbReference type="Proteomes" id="UP000000226"/>
    </source>
</evidence>
<dbReference type="CDD" id="cd06257">
    <property type="entry name" value="DnaJ"/>
    <property type="match status" value="1"/>
</dbReference>
<dbReference type="SUPFAM" id="SSF46565">
    <property type="entry name" value="Chaperone J-domain"/>
    <property type="match status" value="1"/>
</dbReference>
<dbReference type="OrthoDB" id="552049at2759"/>
<dbReference type="EMBL" id="CM002297">
    <property type="protein sequence ID" value="ESW07834.1"/>
    <property type="molecule type" value="Genomic_DNA"/>
</dbReference>
<dbReference type="Gramene" id="ESW07834">
    <property type="protein sequence ID" value="ESW07834"/>
    <property type="gene ID" value="PHAVU_010G162600g"/>
</dbReference>
<accession>V7AQK0</accession>
<dbReference type="Gene3D" id="1.10.287.110">
    <property type="entry name" value="DnaJ domain"/>
    <property type="match status" value="1"/>
</dbReference>
<proteinExistence type="predicted"/>
<evidence type="ECO:0000259" key="1">
    <source>
        <dbReference type="PROSITE" id="PS50076"/>
    </source>
</evidence>
<dbReference type="GO" id="GO:0009570">
    <property type="term" value="C:chloroplast stroma"/>
    <property type="evidence" value="ECO:0007669"/>
    <property type="project" value="EnsemblPlants"/>
</dbReference>
<dbReference type="GO" id="GO:0005634">
    <property type="term" value="C:nucleus"/>
    <property type="evidence" value="ECO:0007669"/>
    <property type="project" value="EnsemblPlants"/>
</dbReference>
<dbReference type="GO" id="GO:0009416">
    <property type="term" value="P:response to light stimulus"/>
    <property type="evidence" value="ECO:0007669"/>
    <property type="project" value="EnsemblPlants"/>
</dbReference>